<dbReference type="EMBL" id="WEIO01000002">
    <property type="protein sequence ID" value="KAB7707945.1"/>
    <property type="molecule type" value="Genomic_DNA"/>
</dbReference>
<gene>
    <name evidence="1" type="ORF">F9802_04315</name>
</gene>
<reference evidence="1 2" key="1">
    <citation type="submission" date="2019-10" db="EMBL/GenBank/DDBJ databases">
        <title>Bacillus aerolatum sp. nov., isolated from bioaerosol of sport playgrounds.</title>
        <authorList>
            <person name="Chen P."/>
            <person name="Zhang G."/>
        </authorList>
    </citation>
    <scope>NUCLEOTIDE SEQUENCE [LARGE SCALE GENOMIC DNA]</scope>
    <source>
        <strain evidence="1 2">CX253</strain>
    </source>
</reference>
<dbReference type="Proteomes" id="UP000429595">
    <property type="component" value="Unassembled WGS sequence"/>
</dbReference>
<organism evidence="1 2">
    <name type="scientific">Bacillus aerolatus</name>
    <dbReference type="NCBI Taxonomy" id="2653354"/>
    <lineage>
        <taxon>Bacteria</taxon>
        <taxon>Bacillati</taxon>
        <taxon>Bacillota</taxon>
        <taxon>Bacilli</taxon>
        <taxon>Bacillales</taxon>
        <taxon>Bacillaceae</taxon>
        <taxon>Bacillus</taxon>
    </lineage>
</organism>
<evidence type="ECO:0000313" key="1">
    <source>
        <dbReference type="EMBL" id="KAB7707945.1"/>
    </source>
</evidence>
<dbReference type="InterPro" id="IPR025953">
    <property type="entry name" value="YlbD_coat"/>
</dbReference>
<sequence length="150" mass="17415">MGQLKYFFTFWLIFHNVLVANLLGGGCRVKNHSLHPHVEEFKEFMKGRPDLKRMVQERHTTLQELFEEWHRSGDVVREEGVKKDNEAQSNGFSGDWFGKLIASLSSFDGEKWNSIVSDMQGMLEMAQIYLADLVEKQSKESKKKDDGQFK</sequence>
<dbReference type="PROSITE" id="PS51257">
    <property type="entry name" value="PROKAR_LIPOPROTEIN"/>
    <property type="match status" value="1"/>
</dbReference>
<keyword evidence="2" id="KW-1185">Reference proteome</keyword>
<dbReference type="Pfam" id="PF14071">
    <property type="entry name" value="YlbD_coat"/>
    <property type="match status" value="1"/>
</dbReference>
<comment type="caution">
    <text evidence="1">The sequence shown here is derived from an EMBL/GenBank/DDBJ whole genome shotgun (WGS) entry which is preliminary data.</text>
</comment>
<name>A0A6I1FT61_9BACI</name>
<protein>
    <submittedName>
        <fullName evidence="1">Uncharacterized protein</fullName>
    </submittedName>
</protein>
<accession>A0A6I1FT61</accession>
<dbReference type="AlphaFoldDB" id="A0A6I1FT61"/>
<proteinExistence type="predicted"/>
<evidence type="ECO:0000313" key="2">
    <source>
        <dbReference type="Proteomes" id="UP000429595"/>
    </source>
</evidence>